<dbReference type="EMBL" id="JAMZIH010000080">
    <property type="protein sequence ID" value="KAJ1680004.1"/>
    <property type="molecule type" value="Genomic_DNA"/>
</dbReference>
<dbReference type="Proteomes" id="UP001145114">
    <property type="component" value="Unassembled WGS sequence"/>
</dbReference>
<accession>A0ACC1I1I4</accession>
<feature type="non-terminal residue" evidence="1">
    <location>
        <position position="2581"/>
    </location>
</feature>
<keyword evidence="2" id="KW-1185">Reference proteome</keyword>
<evidence type="ECO:0000313" key="1">
    <source>
        <dbReference type="EMBL" id="KAJ1680004.1"/>
    </source>
</evidence>
<sequence length="2581" mass="287711">MSSGSTTFTKIANKWNTCYAPGTNIVMVDGSVKRVEDICVGDEVMGDDGLGRHVDAVSTGFEPMMYRILLDDGSGEEFVCTPDHHLVLRPRMEGVKVETQLESIMSSAAGYCQVDFWAIEGGADASRQVMRPVAKQIRFCWSAATARGRGVFPNMNEAVRAAHKFAQAYVQSVYWEPTVAEYLEACTQQPEIAKAFGMLQAPPIASISERGMAKPPAVVNLVMLINARIGTARVSKRVLSECDAAWMLGASLCAPSLEGLINAPASSRWAPLAATKNKLNRLCSKIFGQEALAGFVPSALVAAVQSVLLNAATKQTLPVDSRLVHSLLSVVRQQSLEFRRALVAGFVDVHRQQLVIRDESLEIHLAGRVPDFIATAIVCVARTVGLRAYILDTAPEAPGMMVIRSASACISRLPCVMPIPIADTKDWLVGLPSEPNRFAFTVEQAESSRFHGIRLCADDDNGYTPRFLLENYLVGHNCLIGFMTYFREAVVSTREALDLLVKCFGKGTPILMYDGREKPVEDIEVGDLVMGDNSLPRRVTELSRGTGALYRVKSSHLVGKFKLADGYEDPDGFVCNALHTLVLRSHFEPSITEMARCYIVKYMVPNKKSPVVVEQAFSWRQDGANGMTKAAALEQARAELHRNSVKDFTFEMSVEEYLALRAVDPVAAKYLHVFAANPIAFPQPLIDISLDIDEGFVEEGQQNGAWEASEADIAYLIGVWLIGGIRGSLSITVDDRRVADRVAVLAPRAGLEATVSATHDDILPPYQHCIKLTASAQRDLRLDSSDGGSGSTVLKSLLCKLGVFLPATALQPSIVERLTTLSIESRISLLSATVDCAAAHINRGSDGLALRVVLPVERADVVYLMCRLARSLGIQAHYSTAQGVHFLASSVALELRGEHIADLKCASVVSETLSQARQALCSPPIIEDLGFGTFYGFEVEGTNHRIVLGKSFEVSHNCETKIQTRIKIGLNSKMPTRWPTVIFTAPLEIGGLSMMSMGHVLIPQSDLRWSKQTEGKITHFRSGMSHEEGQMIPALHRYIQPWESEFIDSQRVWAEYAAKRQEANAQNRRLTLEDLEDLWDRGIPRINTLFSKDRHTLAYDKGWRIRTEFKQYQLLKNNPFWWTNQRHDGKLYNLSQYRTDMIQALGGIETILEHTLFKGTFYPTWEGIFWEKSCFVSGTLLRMHDGGIKGVEDVRVGDLLMGDDGQARSVTELVSGPAAWVYKVTITDKLPSMGRDSCTAPVTSFTVTGRHILVLVPTRVMSIIANRDFVEASYIDRDGELCVRRFTLAEGSVDMAREWLESTRLDHMPLDTLIQWTVHEYLSKPPQVQRSLAMLHSGSAPDRLAYNRVSFSVVPESTPAPYFGFRVSGPNRRFLLESGIITHNSGFEETLKYMKLTNAQRSGISQIPNRRFTLWWSPTINRANVYVGFQVQLDLTGIFMHGKIPTLKISLIQIFRAHLWQKIHESIVMDLCQVLDQELEALQIETVQKETIHPRKSYKMNSSCADILLFSAYKWQVSAPSLLNDARDKMDLTTTQKYWIDVQLRWGDYDSHDIERYTRAKFLDYTTDNMSIYPSPTGVMIGFDLAYNMYSAYGNWFPGMKALTQAALAKVNKANPALYVLRERIRKGLQLYASEATEPYLNSHNYSELFSNKTSWFIDDTNVYRVTIHRTFEGNLTCFPAEDHQILTEHGFWYLHQVQEHFKRHKTLKIACYVDDVLEYHSITLSDVTIDHGEHDLIEIDDARSGVSLVPTSNHRMLLRVGPTNKGEWAASLGGCPPPLQVHTAGMVYEKGATDSTIAAQFIARFSKGVAAIDLGSKLPPFAESLGLQTDDEVGAFLELYGFWLGAGWLDADNKAVVLASTTAEGHRYIDELLGRLGRILPRVSFPANGSNCRGVRVTEGPGVYHQSSATRRPATPTECDSQQREMLYCIHEPAWWTHLDANQGAGLAAQPAPAQESARHTMRFCSWVWSQLDKDRLRLIVAGLSHACAAGDDKETYGSKSGVIHVVSVAFRDELQRLLLHAGYATLFSKATQDTLSGSHRPLTPDPVTEADATLWDIHYSEAAEPAEPRLNVSRQFKARRRSGTVWCVTVPSKGQYIMVRRVHQSNETGSVISASLPVVVGNTKPINGAVFILNPRTGQLYLKIIHTSVWAGQKRLGQLAKWKTAEEVAALIRSLPVEEQPKQLIVTRKGMLDPLEVHCLDFPNTVIRGAEMQLPFQACLKIEKLGDLILRANEPMLCLFNIYDNWLQTISSFTAFSRLVLLLRAMHINTEKTKIILRPDKSVVTEPHHIWPTLTDEQWIKIENQLKDLILADYGKKNNVNVASLTQTEIRDIIMGMEIQAPSVQRQQVAEIEKQAKEQAQVTAVTTKSHTVHGDEIIVTTTSNYETQMFSSKTDWRVRAISAQNLALRTQHLYVSSENIQETGFTYVLPKNVLKRFITTADLRTQIMAYMYGASPPDNSQIKEIKALVIVPQLGTHQKVEVPTQMPEHEFLDDLEPLGWIHTQPNELAQLSPQDVATHARLLHNTSKMTIKHGGSGNGKWDGEKAVIITCAFTPGSCSMTAYKLTPTGYEWGLAHQET</sequence>
<name>A0ACC1I1I4_9FUNG</name>
<reference evidence="1" key="1">
    <citation type="submission" date="2022-06" db="EMBL/GenBank/DDBJ databases">
        <title>Phylogenomic reconstructions and comparative analyses of Kickxellomycotina fungi.</title>
        <authorList>
            <person name="Reynolds N.K."/>
            <person name="Stajich J.E."/>
            <person name="Barry K."/>
            <person name="Grigoriev I.V."/>
            <person name="Crous P."/>
            <person name="Smith M.E."/>
        </authorList>
    </citation>
    <scope>NUCLEOTIDE SEQUENCE</scope>
    <source>
        <strain evidence="1">RSA 2271</strain>
    </source>
</reference>
<gene>
    <name evidence="1" type="primary">PRPF8</name>
    <name evidence="1" type="ORF">EV182_000882</name>
</gene>
<protein>
    <submittedName>
        <fullName evidence="1">Pre-mRNA-processing-splicing factor 8</fullName>
    </submittedName>
</protein>
<proteinExistence type="predicted"/>
<comment type="caution">
    <text evidence="1">The sequence shown here is derived from an EMBL/GenBank/DDBJ whole genome shotgun (WGS) entry which is preliminary data.</text>
</comment>
<evidence type="ECO:0000313" key="2">
    <source>
        <dbReference type="Proteomes" id="UP001145114"/>
    </source>
</evidence>
<organism evidence="1 2">
    <name type="scientific">Spiromyces aspiralis</name>
    <dbReference type="NCBI Taxonomy" id="68401"/>
    <lineage>
        <taxon>Eukaryota</taxon>
        <taxon>Fungi</taxon>
        <taxon>Fungi incertae sedis</taxon>
        <taxon>Zoopagomycota</taxon>
        <taxon>Kickxellomycotina</taxon>
        <taxon>Kickxellomycetes</taxon>
        <taxon>Kickxellales</taxon>
        <taxon>Kickxellaceae</taxon>
        <taxon>Spiromyces</taxon>
    </lineage>
</organism>